<dbReference type="Pfam" id="PF25225">
    <property type="entry name" value="DUF7843"/>
    <property type="match status" value="1"/>
</dbReference>
<comment type="caution">
    <text evidence="4">The sequence shown here is derived from an EMBL/GenBank/DDBJ whole genome shotgun (WGS) entry which is preliminary data.</text>
</comment>
<dbReference type="EMBL" id="NPDT01000002">
    <property type="protein sequence ID" value="PJZ66162.1"/>
    <property type="molecule type" value="Genomic_DNA"/>
</dbReference>
<reference evidence="4 5" key="1">
    <citation type="submission" date="2017-07" db="EMBL/GenBank/DDBJ databases">
        <title>Leptospira spp. isolated from tropical soils.</title>
        <authorList>
            <person name="Thibeaux R."/>
            <person name="Iraola G."/>
            <person name="Ferres I."/>
            <person name="Bierque E."/>
            <person name="Girault D."/>
            <person name="Soupe-Gilbert M.-E."/>
            <person name="Picardeau M."/>
            <person name="Goarant C."/>
        </authorList>
    </citation>
    <scope>NUCLEOTIDE SEQUENCE [LARGE SCALE GENOMIC DNA]</scope>
    <source>
        <strain evidence="4 5">FH2-C-A2</strain>
    </source>
</reference>
<evidence type="ECO:0000259" key="1">
    <source>
        <dbReference type="Pfam" id="PF13387"/>
    </source>
</evidence>
<evidence type="ECO:0000259" key="2">
    <source>
        <dbReference type="Pfam" id="PF25222"/>
    </source>
</evidence>
<evidence type="ECO:0000313" key="5">
    <source>
        <dbReference type="Proteomes" id="UP000231912"/>
    </source>
</evidence>
<dbReference type="InterPro" id="IPR057165">
    <property type="entry name" value="DUF7843"/>
</dbReference>
<dbReference type="Pfam" id="PF13387">
    <property type="entry name" value="Lnb_N"/>
    <property type="match status" value="1"/>
</dbReference>
<evidence type="ECO:0000259" key="3">
    <source>
        <dbReference type="Pfam" id="PF25225"/>
    </source>
</evidence>
<feature type="domain" description="DUF7843" evidence="3">
    <location>
        <begin position="40"/>
        <end position="121"/>
    </location>
</feature>
<dbReference type="RefSeq" id="WP_100758416.1">
    <property type="nucleotide sequence ID" value="NZ_NPDT01000002.1"/>
</dbReference>
<feature type="domain" description="Lnb N-terminal periplasmic" evidence="1">
    <location>
        <begin position="138"/>
        <end position="305"/>
    </location>
</feature>
<feature type="domain" description="DUF7840" evidence="2">
    <location>
        <begin position="415"/>
        <end position="670"/>
    </location>
</feature>
<gene>
    <name evidence="4" type="ORF">CH371_07680</name>
</gene>
<organism evidence="4 5">
    <name type="scientific">Leptospira wolffii</name>
    <dbReference type="NCBI Taxonomy" id="409998"/>
    <lineage>
        <taxon>Bacteria</taxon>
        <taxon>Pseudomonadati</taxon>
        <taxon>Spirochaetota</taxon>
        <taxon>Spirochaetia</taxon>
        <taxon>Leptospirales</taxon>
        <taxon>Leptospiraceae</taxon>
        <taxon>Leptospira</taxon>
    </lineage>
</organism>
<dbReference type="AlphaFoldDB" id="A0A2M9ZCT6"/>
<dbReference type="Proteomes" id="UP000231912">
    <property type="component" value="Unassembled WGS sequence"/>
</dbReference>
<dbReference type="InterPro" id="IPR025178">
    <property type="entry name" value="Lnb_N"/>
</dbReference>
<dbReference type="Pfam" id="PF25222">
    <property type="entry name" value="DUF7840"/>
    <property type="match status" value="1"/>
</dbReference>
<sequence>MRTRFLPLFILLILPFFDNEILGSEPEAIADYKAKAESKKLWEERYWNLLGHYTKSTLGNWESEADSPSFFLSPEGKKNRKEELMATLEGILTPSSPSNPEDKNWMHPVCKYPERTEWLKKELSISESDLATADCTRFQNWFSALRPKSAKIIFASYFMNAPASIFGHTLLKLDSDHPDRKEILEYAVNYAANADPSSTNAITYSILGLLGGYPGTFSIFPYYIKIGEYNDVESRDLWEYELNLEKPEVERMVRHLWELGSASFDYYFLDENCSYHLLSLLEVARPSLHLRDKAPFVIPGDTVKKYVEDAHLVKEINYRPSIRSKILQRTRIMNETELELYKNMIRKGDVSPILDKKPDPEIRSTLLTDTMLDTFRFRKAEGEEFENQSASYRKLLLLRSALGSDYSEPTERITQSPHIGHGSSAVYNEVGTSSLGNFLGFGYRAAIHDLLNTDAGYVPNSSVNYFSFKARYYQDSKKLHLEEFHLIQLLSLTPYNSLGKSLSYFVDSGADSSVYEKNRDRERDALRSAAFLQPGDWSYSLFRFEENARNDRFERITNANLEATGGYSFQDEFTGGAKRFLFSAQAGVKARYNGKYDTFANVAPQAATYWIANFDSWKAVFSLHYYVFSIYGVRDDYKAQFGLRYAFGRDHEIRFEAKSQRNYNEATLSYVLQF</sequence>
<evidence type="ECO:0000313" key="4">
    <source>
        <dbReference type="EMBL" id="PJZ66162.1"/>
    </source>
</evidence>
<name>A0A2M9ZCT6_9LEPT</name>
<proteinExistence type="predicted"/>
<accession>A0A2M9ZCT6</accession>
<protein>
    <submittedName>
        <fullName evidence="4">Uncharacterized protein</fullName>
    </submittedName>
</protein>
<dbReference type="InterPro" id="IPR057162">
    <property type="entry name" value="DUF7840"/>
</dbReference>